<dbReference type="Proteomes" id="UP000036334">
    <property type="component" value="Unassembled WGS sequence"/>
</dbReference>
<sequence length="103" mass="11477">MPRPWRLRPWPDRSRQLWIAAGAVIVRRKACVLQRVTPLHAVAVMDATDYDVHLFADAQTGQGAVVYRVGRQPRVDHTHQTITPAKPTDLIGEVGRAAPSTHP</sequence>
<dbReference type="InterPro" id="IPR038416">
    <property type="entry name" value="Ribosom_S30AE_C_sf"/>
</dbReference>
<dbReference type="EMBL" id="LDPR01000011">
    <property type="protein sequence ID" value="KLO36009.1"/>
    <property type="molecule type" value="Genomic_DNA"/>
</dbReference>
<protein>
    <recommendedName>
        <fullName evidence="1">Sigma 54 modulation/S30EA ribosomal protein C-terminal domain-containing protein</fullName>
    </recommendedName>
</protein>
<dbReference type="PATRIC" id="fig|29311.18.peg.1020"/>
<dbReference type="Gene3D" id="3.30.505.50">
    <property type="entry name" value="Sigma 54 modulation/S30EA ribosomal protein, C-terminal domain"/>
    <property type="match status" value="1"/>
</dbReference>
<dbReference type="Pfam" id="PF16321">
    <property type="entry name" value="Ribosom_S30AE_C"/>
    <property type="match status" value="1"/>
</dbReference>
<dbReference type="STRING" id="1202450.B586_14220"/>
<dbReference type="InterPro" id="IPR032528">
    <property type="entry name" value="Ribosom_S30AE_C"/>
</dbReference>
<dbReference type="AlphaFoldDB" id="A0A0I9TI82"/>
<evidence type="ECO:0000259" key="1">
    <source>
        <dbReference type="Pfam" id="PF16321"/>
    </source>
</evidence>
<reference evidence="2 3" key="1">
    <citation type="submission" date="2015-05" db="EMBL/GenBank/DDBJ databases">
        <title>Genome sequence of Mycobacterium haemophilum.</title>
        <authorList>
            <person name="Greninger A.L."/>
            <person name="Cunningham G."/>
            <person name="Miller S."/>
        </authorList>
    </citation>
    <scope>NUCLEOTIDE SEQUENCE [LARGE SCALE GENOMIC DNA]</scope>
    <source>
        <strain evidence="3">UC1</strain>
    </source>
</reference>
<evidence type="ECO:0000313" key="3">
    <source>
        <dbReference type="Proteomes" id="UP000036334"/>
    </source>
</evidence>
<organism evidence="2 3">
    <name type="scientific">Mycobacterium haemophilum</name>
    <dbReference type="NCBI Taxonomy" id="29311"/>
    <lineage>
        <taxon>Bacteria</taxon>
        <taxon>Bacillati</taxon>
        <taxon>Actinomycetota</taxon>
        <taxon>Actinomycetes</taxon>
        <taxon>Mycobacteriales</taxon>
        <taxon>Mycobacteriaceae</taxon>
        <taxon>Mycobacterium</taxon>
    </lineage>
</organism>
<evidence type="ECO:0000313" key="2">
    <source>
        <dbReference type="EMBL" id="KLO36009.1"/>
    </source>
</evidence>
<feature type="domain" description="Sigma 54 modulation/S30EA ribosomal protein C-terminal" evidence="1">
    <location>
        <begin position="24"/>
        <end position="68"/>
    </location>
</feature>
<comment type="caution">
    <text evidence="2">The sequence shown here is derived from an EMBL/GenBank/DDBJ whole genome shotgun (WGS) entry which is preliminary data.</text>
</comment>
<keyword evidence="3" id="KW-1185">Reference proteome</keyword>
<proteinExistence type="predicted"/>
<gene>
    <name evidence="2" type="ORF">ABH38_14225</name>
</gene>
<accession>A0A0I9TI82</accession>
<name>A0A0I9TI82_9MYCO</name>
<dbReference type="RefSeq" id="WP_047315381.1">
    <property type="nucleotide sequence ID" value="NZ_LDPQ01000012.1"/>
</dbReference>
<dbReference type="OrthoDB" id="3825664at2"/>